<gene>
    <name evidence="1" type="ORF">UFOVP1119_65</name>
    <name evidence="2" type="ORF">UFOVP1238_39</name>
</gene>
<proteinExistence type="predicted"/>
<name>A0A6J5QLL7_9CAUD</name>
<evidence type="ECO:0000313" key="1">
    <source>
        <dbReference type="EMBL" id="CAB4185509.1"/>
    </source>
</evidence>
<dbReference type="EMBL" id="LR797198">
    <property type="protein sequence ID" value="CAB4193231.1"/>
    <property type="molecule type" value="Genomic_DNA"/>
</dbReference>
<protein>
    <submittedName>
        <fullName evidence="1">Uncharacterized protein</fullName>
    </submittedName>
</protein>
<sequence>MSDPYVILRVSTNRKKETMSVNGNTYQVGDLFTTQKSAVTGTIKEIIPVNANVTRVLLDVDGQERYTTVTL</sequence>
<organism evidence="1">
    <name type="scientific">uncultured Caudovirales phage</name>
    <dbReference type="NCBI Taxonomy" id="2100421"/>
    <lineage>
        <taxon>Viruses</taxon>
        <taxon>Duplodnaviria</taxon>
        <taxon>Heunggongvirae</taxon>
        <taxon>Uroviricota</taxon>
        <taxon>Caudoviricetes</taxon>
        <taxon>Peduoviridae</taxon>
        <taxon>Maltschvirus</taxon>
        <taxon>Maltschvirus maltsch</taxon>
    </lineage>
</organism>
<evidence type="ECO:0000313" key="2">
    <source>
        <dbReference type="EMBL" id="CAB4193231.1"/>
    </source>
</evidence>
<dbReference type="EMBL" id="LR797076">
    <property type="protein sequence ID" value="CAB4185509.1"/>
    <property type="molecule type" value="Genomic_DNA"/>
</dbReference>
<reference evidence="1" key="1">
    <citation type="submission" date="2020-05" db="EMBL/GenBank/DDBJ databases">
        <authorList>
            <person name="Chiriac C."/>
            <person name="Salcher M."/>
            <person name="Ghai R."/>
            <person name="Kavagutti S V."/>
        </authorList>
    </citation>
    <scope>NUCLEOTIDE SEQUENCE</scope>
</reference>
<accession>A0A6J5QLL7</accession>